<dbReference type="Pfam" id="PF01263">
    <property type="entry name" value="Aldose_epim"/>
    <property type="match status" value="1"/>
</dbReference>
<dbReference type="EMBL" id="UINC01187221">
    <property type="protein sequence ID" value="SVD99834.1"/>
    <property type="molecule type" value="Genomic_DNA"/>
</dbReference>
<dbReference type="CDD" id="cd09019">
    <property type="entry name" value="galactose_mutarotase_like"/>
    <property type="match status" value="1"/>
</dbReference>
<dbReference type="GO" id="GO:0004034">
    <property type="term" value="F:aldose 1-epimerase activity"/>
    <property type="evidence" value="ECO:0007669"/>
    <property type="project" value="TreeGrafter"/>
</dbReference>
<dbReference type="InterPro" id="IPR008183">
    <property type="entry name" value="Aldose_1/G6P_1-epimerase"/>
</dbReference>
<feature type="non-terminal residue" evidence="4">
    <location>
        <position position="245"/>
    </location>
</feature>
<evidence type="ECO:0000256" key="1">
    <source>
        <dbReference type="ARBA" id="ARBA00006206"/>
    </source>
</evidence>
<proteinExistence type="inferred from homology"/>
<dbReference type="SUPFAM" id="SSF74650">
    <property type="entry name" value="Galactose mutarotase-like"/>
    <property type="match status" value="1"/>
</dbReference>
<reference evidence="4" key="1">
    <citation type="submission" date="2018-05" db="EMBL/GenBank/DDBJ databases">
        <authorList>
            <person name="Lanie J.A."/>
            <person name="Ng W.-L."/>
            <person name="Kazmierczak K.M."/>
            <person name="Andrzejewski T.M."/>
            <person name="Davidsen T.M."/>
            <person name="Wayne K.J."/>
            <person name="Tettelin H."/>
            <person name="Glass J.I."/>
            <person name="Rusch D."/>
            <person name="Podicherti R."/>
            <person name="Tsui H.-C.T."/>
            <person name="Winkler M.E."/>
        </authorList>
    </citation>
    <scope>NUCLEOTIDE SEQUENCE</scope>
</reference>
<dbReference type="InterPro" id="IPR018052">
    <property type="entry name" value="Ald1_epimerase_CS"/>
</dbReference>
<dbReference type="GO" id="GO:0030246">
    <property type="term" value="F:carbohydrate binding"/>
    <property type="evidence" value="ECO:0007669"/>
    <property type="project" value="InterPro"/>
</dbReference>
<dbReference type="GO" id="GO:0006006">
    <property type="term" value="P:glucose metabolic process"/>
    <property type="evidence" value="ECO:0007669"/>
    <property type="project" value="TreeGrafter"/>
</dbReference>
<name>A0A382ZWE9_9ZZZZ</name>
<evidence type="ECO:0000256" key="3">
    <source>
        <dbReference type="ARBA" id="ARBA00023277"/>
    </source>
</evidence>
<keyword evidence="2" id="KW-0413">Isomerase</keyword>
<evidence type="ECO:0008006" key="5">
    <source>
        <dbReference type="Google" id="ProtNLM"/>
    </source>
</evidence>
<comment type="similarity">
    <text evidence="1">Belongs to the aldose epimerase family.</text>
</comment>
<dbReference type="GO" id="GO:0033499">
    <property type="term" value="P:galactose catabolic process via UDP-galactose, Leloir pathway"/>
    <property type="evidence" value="ECO:0007669"/>
    <property type="project" value="TreeGrafter"/>
</dbReference>
<dbReference type="AlphaFoldDB" id="A0A382ZWE9"/>
<evidence type="ECO:0000256" key="2">
    <source>
        <dbReference type="ARBA" id="ARBA00023235"/>
    </source>
</evidence>
<dbReference type="InterPro" id="IPR047215">
    <property type="entry name" value="Galactose_mutarotase-like"/>
</dbReference>
<dbReference type="PANTHER" id="PTHR10091">
    <property type="entry name" value="ALDOSE-1-EPIMERASE"/>
    <property type="match status" value="1"/>
</dbReference>
<dbReference type="InterPro" id="IPR014718">
    <property type="entry name" value="GH-type_carb-bd"/>
</dbReference>
<dbReference type="InterPro" id="IPR011013">
    <property type="entry name" value="Gal_mutarotase_sf_dom"/>
</dbReference>
<dbReference type="PROSITE" id="PS00545">
    <property type="entry name" value="ALDOSE_1_EPIMERASE"/>
    <property type="match status" value="1"/>
</dbReference>
<organism evidence="4">
    <name type="scientific">marine metagenome</name>
    <dbReference type="NCBI Taxonomy" id="408172"/>
    <lineage>
        <taxon>unclassified sequences</taxon>
        <taxon>metagenomes</taxon>
        <taxon>ecological metagenomes</taxon>
    </lineage>
</organism>
<sequence length="245" mass="26224">MAAGLLLAGAATGPSAIAAKKKNKGSVKKEAFGKTKDGKTVEAYTLANKNGLKARIITYGAMLTEMHVPDKNGVLGDVVLGHDNLESYLDGHPYFGVTTGRVANRIAKGRFTLDGKEYTLAINDDPNHLHGGTEGIDKKVWSARVSRSKAGPAVAFSYTSPDGEEGYPGNLKMKVTYTLTNDDELRIDYLATTDKATPVNLTNHAYWNLAGKGTILDHVLHINADHYTPVDATGIPTGEILKVDD</sequence>
<dbReference type="Gene3D" id="2.70.98.10">
    <property type="match status" value="1"/>
</dbReference>
<accession>A0A382ZWE9</accession>
<keyword evidence="3" id="KW-0119">Carbohydrate metabolism</keyword>
<protein>
    <recommendedName>
        <fullName evidence="5">Galactose mutarotase</fullName>
    </recommendedName>
</protein>
<gene>
    <name evidence="4" type="ORF">METZ01_LOCUS452688</name>
</gene>
<evidence type="ECO:0000313" key="4">
    <source>
        <dbReference type="EMBL" id="SVD99834.1"/>
    </source>
</evidence>
<dbReference type="PANTHER" id="PTHR10091:SF0">
    <property type="entry name" value="GALACTOSE MUTAROTASE"/>
    <property type="match status" value="1"/>
</dbReference>